<evidence type="ECO:0000313" key="2">
    <source>
        <dbReference type="Proteomes" id="UP000237000"/>
    </source>
</evidence>
<protein>
    <submittedName>
        <fullName evidence="1">Uncharacterized protein</fullName>
    </submittedName>
</protein>
<evidence type="ECO:0000313" key="1">
    <source>
        <dbReference type="EMBL" id="PON86669.1"/>
    </source>
</evidence>
<dbReference type="InParanoid" id="A0A2P5EMD5"/>
<proteinExistence type="predicted"/>
<comment type="caution">
    <text evidence="1">The sequence shown here is derived from an EMBL/GenBank/DDBJ whole genome shotgun (WGS) entry which is preliminary data.</text>
</comment>
<gene>
    <name evidence="1" type="ORF">TorRG33x02_175010</name>
</gene>
<dbReference type="Proteomes" id="UP000237000">
    <property type="component" value="Unassembled WGS sequence"/>
</dbReference>
<name>A0A2P5EMD5_TREOI</name>
<dbReference type="EMBL" id="JXTC01000128">
    <property type="protein sequence ID" value="PON86669.1"/>
    <property type="molecule type" value="Genomic_DNA"/>
</dbReference>
<keyword evidence="2" id="KW-1185">Reference proteome</keyword>
<organism evidence="1 2">
    <name type="scientific">Trema orientale</name>
    <name type="common">Charcoal tree</name>
    <name type="synonym">Celtis orientalis</name>
    <dbReference type="NCBI Taxonomy" id="63057"/>
    <lineage>
        <taxon>Eukaryota</taxon>
        <taxon>Viridiplantae</taxon>
        <taxon>Streptophyta</taxon>
        <taxon>Embryophyta</taxon>
        <taxon>Tracheophyta</taxon>
        <taxon>Spermatophyta</taxon>
        <taxon>Magnoliopsida</taxon>
        <taxon>eudicotyledons</taxon>
        <taxon>Gunneridae</taxon>
        <taxon>Pentapetalae</taxon>
        <taxon>rosids</taxon>
        <taxon>fabids</taxon>
        <taxon>Rosales</taxon>
        <taxon>Cannabaceae</taxon>
        <taxon>Trema</taxon>
    </lineage>
</organism>
<accession>A0A2P5EMD5</accession>
<dbReference type="AlphaFoldDB" id="A0A2P5EMD5"/>
<reference evidence="2" key="1">
    <citation type="submission" date="2016-06" db="EMBL/GenBank/DDBJ databases">
        <title>Parallel loss of symbiosis genes in relatives of nitrogen-fixing non-legume Parasponia.</title>
        <authorList>
            <person name="Van Velzen R."/>
            <person name="Holmer R."/>
            <person name="Bu F."/>
            <person name="Rutten L."/>
            <person name="Van Zeijl A."/>
            <person name="Liu W."/>
            <person name="Santuari L."/>
            <person name="Cao Q."/>
            <person name="Sharma T."/>
            <person name="Shen D."/>
            <person name="Roswanjaya Y."/>
            <person name="Wardhani T."/>
            <person name="Kalhor M.S."/>
            <person name="Jansen J."/>
            <person name="Van den Hoogen J."/>
            <person name="Gungor B."/>
            <person name="Hartog M."/>
            <person name="Hontelez J."/>
            <person name="Verver J."/>
            <person name="Yang W.-C."/>
            <person name="Schijlen E."/>
            <person name="Repin R."/>
            <person name="Schilthuizen M."/>
            <person name="Schranz E."/>
            <person name="Heidstra R."/>
            <person name="Miyata K."/>
            <person name="Fedorova E."/>
            <person name="Kohlen W."/>
            <person name="Bisseling T."/>
            <person name="Smit S."/>
            <person name="Geurts R."/>
        </authorList>
    </citation>
    <scope>NUCLEOTIDE SEQUENCE [LARGE SCALE GENOMIC DNA]</scope>
    <source>
        <strain evidence="2">cv. RG33-2</strain>
    </source>
</reference>
<sequence length="68" mass="7505">MITTRGVTGRHVSPPLWNTLRVEGYLLVSATRYFSVDLGDDARVLTHLLGPTDSHSNPTWNFLGHNGS</sequence>
<dbReference type="OrthoDB" id="10430360at2759"/>